<feature type="compositionally biased region" description="Pro residues" evidence="1">
    <location>
        <begin position="8"/>
        <end position="28"/>
    </location>
</feature>
<dbReference type="PANTHER" id="PTHR10374:SF19">
    <property type="entry name" value="LYASE (GLO1), PUTATIVE (AFU_ORTHOLOGUE AFUA_2G13550)-RELATED"/>
    <property type="match status" value="1"/>
</dbReference>
<dbReference type="AlphaFoldDB" id="A0A9P9EI86"/>
<dbReference type="PROSITE" id="PS51819">
    <property type="entry name" value="VOC"/>
    <property type="match status" value="1"/>
</dbReference>
<dbReference type="PANTHER" id="PTHR10374">
    <property type="entry name" value="LACTOYLGLUTATHIONE LYASE GLYOXALASE I"/>
    <property type="match status" value="1"/>
</dbReference>
<keyword evidence="3" id="KW-0223">Dioxygenase</keyword>
<sequence length="207" mass="22931">MSSITNPNNPPPPYAPGQHIVPPPRPPSPATSHFRLNHLMLRIKDPEQSLRFYNDCFGLHTIFIFNTGPWTIYYLGPRDVDISTTGTSKGLLELYHIPSDSSLSYTSGNDYSDNPSGIGFGHLGFTVSDVAAAIERIKEFGYEVIKPLDEAKTETMGVSVRVAQGEEGSVVEGYKHVFRQLAFVRDPDGYWVEIVPHVVKAPEEELG</sequence>
<evidence type="ECO:0000313" key="4">
    <source>
        <dbReference type="Proteomes" id="UP000700596"/>
    </source>
</evidence>
<reference evidence="3" key="1">
    <citation type="journal article" date="2021" name="Nat. Commun.">
        <title>Genetic determinants of endophytism in the Arabidopsis root mycobiome.</title>
        <authorList>
            <person name="Mesny F."/>
            <person name="Miyauchi S."/>
            <person name="Thiergart T."/>
            <person name="Pickel B."/>
            <person name="Atanasova L."/>
            <person name="Karlsson M."/>
            <person name="Huettel B."/>
            <person name="Barry K.W."/>
            <person name="Haridas S."/>
            <person name="Chen C."/>
            <person name="Bauer D."/>
            <person name="Andreopoulos W."/>
            <person name="Pangilinan J."/>
            <person name="LaButti K."/>
            <person name="Riley R."/>
            <person name="Lipzen A."/>
            <person name="Clum A."/>
            <person name="Drula E."/>
            <person name="Henrissat B."/>
            <person name="Kohler A."/>
            <person name="Grigoriev I.V."/>
            <person name="Martin F.M."/>
            <person name="Hacquard S."/>
        </authorList>
    </citation>
    <scope>NUCLEOTIDE SEQUENCE</scope>
    <source>
        <strain evidence="3">MPI-CAGE-CH-0243</strain>
    </source>
</reference>
<comment type="caution">
    <text evidence="3">The sequence shown here is derived from an EMBL/GenBank/DDBJ whole genome shotgun (WGS) entry which is preliminary data.</text>
</comment>
<accession>A0A9P9EI86</accession>
<organism evidence="3 4">
    <name type="scientific">Dendryphion nanum</name>
    <dbReference type="NCBI Taxonomy" id="256645"/>
    <lineage>
        <taxon>Eukaryota</taxon>
        <taxon>Fungi</taxon>
        <taxon>Dikarya</taxon>
        <taxon>Ascomycota</taxon>
        <taxon>Pezizomycotina</taxon>
        <taxon>Dothideomycetes</taxon>
        <taxon>Pleosporomycetidae</taxon>
        <taxon>Pleosporales</taxon>
        <taxon>Torulaceae</taxon>
        <taxon>Dendryphion</taxon>
    </lineage>
</organism>
<feature type="region of interest" description="Disordered" evidence="1">
    <location>
        <begin position="1"/>
        <end position="28"/>
    </location>
</feature>
<dbReference type="EMBL" id="JAGMWT010000001">
    <property type="protein sequence ID" value="KAH7137932.1"/>
    <property type="molecule type" value="Genomic_DNA"/>
</dbReference>
<protein>
    <submittedName>
        <fullName evidence="3">Glyoxalase/Bleomycin resistance protein/Dihydroxybiphenyl dioxygenase</fullName>
    </submittedName>
</protein>
<dbReference type="GO" id="GO:0051213">
    <property type="term" value="F:dioxygenase activity"/>
    <property type="evidence" value="ECO:0007669"/>
    <property type="project" value="UniProtKB-KW"/>
</dbReference>
<dbReference type="Proteomes" id="UP000700596">
    <property type="component" value="Unassembled WGS sequence"/>
</dbReference>
<keyword evidence="4" id="KW-1185">Reference proteome</keyword>
<feature type="domain" description="VOC" evidence="2">
    <location>
        <begin position="35"/>
        <end position="197"/>
    </location>
</feature>
<dbReference type="InterPro" id="IPR004360">
    <property type="entry name" value="Glyas_Fos-R_dOase_dom"/>
</dbReference>
<keyword evidence="3" id="KW-0560">Oxidoreductase</keyword>
<dbReference type="Pfam" id="PF00903">
    <property type="entry name" value="Glyoxalase"/>
    <property type="match status" value="1"/>
</dbReference>
<dbReference type="SUPFAM" id="SSF54593">
    <property type="entry name" value="Glyoxalase/Bleomycin resistance protein/Dihydroxybiphenyl dioxygenase"/>
    <property type="match status" value="1"/>
</dbReference>
<dbReference type="InterPro" id="IPR037523">
    <property type="entry name" value="VOC_core"/>
</dbReference>
<evidence type="ECO:0000313" key="3">
    <source>
        <dbReference type="EMBL" id="KAH7137932.1"/>
    </source>
</evidence>
<gene>
    <name evidence="3" type="ORF">B0J11DRAFT_135</name>
</gene>
<evidence type="ECO:0000256" key="1">
    <source>
        <dbReference type="SAM" id="MobiDB-lite"/>
    </source>
</evidence>
<dbReference type="OrthoDB" id="16820at2759"/>
<dbReference type="Gene3D" id="3.10.180.10">
    <property type="entry name" value="2,3-Dihydroxybiphenyl 1,2-Dioxygenase, domain 1"/>
    <property type="match status" value="1"/>
</dbReference>
<name>A0A9P9EI86_9PLEO</name>
<dbReference type="InterPro" id="IPR029068">
    <property type="entry name" value="Glyas_Bleomycin-R_OHBP_Dase"/>
</dbReference>
<dbReference type="CDD" id="cd07233">
    <property type="entry name" value="GlxI_Zn"/>
    <property type="match status" value="1"/>
</dbReference>
<evidence type="ECO:0000259" key="2">
    <source>
        <dbReference type="PROSITE" id="PS51819"/>
    </source>
</evidence>
<proteinExistence type="predicted"/>